<gene>
    <name evidence="3" type="ORF">POCULU_LOCUS7870</name>
</gene>
<accession>A0A9N9CRJ9</accession>
<evidence type="ECO:0000256" key="1">
    <source>
        <dbReference type="SAM" id="Phobius"/>
    </source>
</evidence>
<keyword evidence="1" id="KW-0472">Membrane</keyword>
<keyword evidence="4" id="KW-1185">Reference proteome</keyword>
<dbReference type="OrthoDB" id="10018333at2759"/>
<dbReference type="EMBL" id="CAJVPJ010001976">
    <property type="protein sequence ID" value="CAG8609374.1"/>
    <property type="molecule type" value="Genomic_DNA"/>
</dbReference>
<evidence type="ECO:0000313" key="3">
    <source>
        <dbReference type="EMBL" id="CAG8609374.1"/>
    </source>
</evidence>
<organism evidence="3 4">
    <name type="scientific">Paraglomus occultum</name>
    <dbReference type="NCBI Taxonomy" id="144539"/>
    <lineage>
        <taxon>Eukaryota</taxon>
        <taxon>Fungi</taxon>
        <taxon>Fungi incertae sedis</taxon>
        <taxon>Mucoromycota</taxon>
        <taxon>Glomeromycotina</taxon>
        <taxon>Glomeromycetes</taxon>
        <taxon>Paraglomerales</taxon>
        <taxon>Paraglomeraceae</taxon>
        <taxon>Paraglomus</taxon>
    </lineage>
</organism>
<sequence length="83" mass="9461">QKDSKFTPALRRARRPCLVQNALTGIGFLGFVGAVCILSDNKRMNTNEYDCYHLNARLFYAYLMYAVKQDDFSDVGMPPLPPR</sequence>
<proteinExistence type="predicted"/>
<dbReference type="Proteomes" id="UP000789572">
    <property type="component" value="Unassembled WGS sequence"/>
</dbReference>
<feature type="non-terminal residue" evidence="3">
    <location>
        <position position="1"/>
    </location>
</feature>
<feature type="domain" description="Cytochrome c oxidase assembly factor 3 mitochondrial coiled-coil" evidence="2">
    <location>
        <begin position="9"/>
        <end position="74"/>
    </location>
</feature>
<comment type="caution">
    <text evidence="3">The sequence shown here is derived from an EMBL/GenBank/DDBJ whole genome shotgun (WGS) entry which is preliminary data.</text>
</comment>
<dbReference type="AlphaFoldDB" id="A0A9N9CRJ9"/>
<name>A0A9N9CRJ9_9GLOM</name>
<dbReference type="InterPro" id="IPR018628">
    <property type="entry name" value="Coa3_CC"/>
</dbReference>
<feature type="transmembrane region" description="Helical" evidence="1">
    <location>
        <begin position="18"/>
        <end position="38"/>
    </location>
</feature>
<keyword evidence="1" id="KW-0812">Transmembrane</keyword>
<evidence type="ECO:0000313" key="4">
    <source>
        <dbReference type="Proteomes" id="UP000789572"/>
    </source>
</evidence>
<evidence type="ECO:0000259" key="2">
    <source>
        <dbReference type="Pfam" id="PF09813"/>
    </source>
</evidence>
<keyword evidence="1" id="KW-1133">Transmembrane helix</keyword>
<reference evidence="3" key="1">
    <citation type="submission" date="2021-06" db="EMBL/GenBank/DDBJ databases">
        <authorList>
            <person name="Kallberg Y."/>
            <person name="Tangrot J."/>
            <person name="Rosling A."/>
        </authorList>
    </citation>
    <scope>NUCLEOTIDE SEQUENCE</scope>
    <source>
        <strain evidence="3">IA702</strain>
    </source>
</reference>
<protein>
    <submittedName>
        <fullName evidence="3">1035_t:CDS:1</fullName>
    </submittedName>
</protein>
<dbReference type="Pfam" id="PF09813">
    <property type="entry name" value="Coa3_cc"/>
    <property type="match status" value="1"/>
</dbReference>